<feature type="non-terminal residue" evidence="1">
    <location>
        <position position="162"/>
    </location>
</feature>
<organism evidence="1 2">
    <name type="scientific">Pristionchus entomophagus</name>
    <dbReference type="NCBI Taxonomy" id="358040"/>
    <lineage>
        <taxon>Eukaryota</taxon>
        <taxon>Metazoa</taxon>
        <taxon>Ecdysozoa</taxon>
        <taxon>Nematoda</taxon>
        <taxon>Chromadorea</taxon>
        <taxon>Rhabditida</taxon>
        <taxon>Rhabditina</taxon>
        <taxon>Diplogasteromorpha</taxon>
        <taxon>Diplogasteroidea</taxon>
        <taxon>Neodiplogasteridae</taxon>
        <taxon>Pristionchus</taxon>
    </lineage>
</organism>
<protein>
    <submittedName>
        <fullName evidence="1">Uncharacterized protein</fullName>
    </submittedName>
</protein>
<dbReference type="EMBL" id="BTSX01000004">
    <property type="protein sequence ID" value="GMS96630.1"/>
    <property type="molecule type" value="Genomic_DNA"/>
</dbReference>
<reference evidence="1" key="1">
    <citation type="submission" date="2023-10" db="EMBL/GenBank/DDBJ databases">
        <title>Genome assembly of Pristionchus species.</title>
        <authorList>
            <person name="Yoshida K."/>
            <person name="Sommer R.J."/>
        </authorList>
    </citation>
    <scope>NUCLEOTIDE SEQUENCE</scope>
    <source>
        <strain evidence="1">RS0144</strain>
    </source>
</reference>
<name>A0AAV5TQT2_9BILA</name>
<evidence type="ECO:0000313" key="1">
    <source>
        <dbReference type="EMBL" id="GMS96630.1"/>
    </source>
</evidence>
<evidence type="ECO:0000313" key="2">
    <source>
        <dbReference type="Proteomes" id="UP001432027"/>
    </source>
</evidence>
<proteinExistence type="predicted"/>
<sequence length="162" mass="18437">KESVDPATTPDSSRRFKYICIACDRSKEKGTRCTVIVFFPNSEECEFLSDPADSDRHRCDWNTDEKCRSVNVLSSKIAKVMSIENAEYAKHGHVKKPARVQKEGNSTIVNRLGTLQDMIYQNEVMDVLDAYSGGENKRKRKRQIAADLKRTCGTILMEWAID</sequence>
<gene>
    <name evidence="1" type="ORF">PENTCL1PPCAC_18805</name>
</gene>
<dbReference type="Proteomes" id="UP001432027">
    <property type="component" value="Unassembled WGS sequence"/>
</dbReference>
<comment type="caution">
    <text evidence="1">The sequence shown here is derived from an EMBL/GenBank/DDBJ whole genome shotgun (WGS) entry which is preliminary data.</text>
</comment>
<feature type="non-terminal residue" evidence="1">
    <location>
        <position position="1"/>
    </location>
</feature>
<accession>A0AAV5TQT2</accession>
<keyword evidence="2" id="KW-1185">Reference proteome</keyword>
<dbReference type="AlphaFoldDB" id="A0AAV5TQT2"/>